<feature type="region of interest" description="Disordered" evidence="1">
    <location>
        <begin position="1"/>
        <end position="21"/>
    </location>
</feature>
<keyword evidence="3" id="KW-1185">Reference proteome</keyword>
<evidence type="ECO:0000256" key="1">
    <source>
        <dbReference type="SAM" id="MobiDB-lite"/>
    </source>
</evidence>
<dbReference type="AlphaFoldDB" id="A0A2Z5FZP9"/>
<reference evidence="2 3" key="1">
    <citation type="journal article" date="2018" name="Front. Microbiol.">
        <title>Hydrolytic Capabilities as a Key to Environmental Success: Chitinolytic and Cellulolytic Acidobacteria From Acidic Sub-arctic Soils and Boreal Peatlands.</title>
        <authorList>
            <person name="Belova S.E."/>
            <person name="Ravin N.V."/>
            <person name="Pankratov T.A."/>
            <person name="Rakitin A.L."/>
            <person name="Ivanova A.A."/>
            <person name="Beletsky A.V."/>
            <person name="Mardanov A.V."/>
            <person name="Sinninghe Damste J.S."/>
            <person name="Dedysh S.N."/>
        </authorList>
    </citation>
    <scope>NUCLEOTIDE SEQUENCE [LARGE SCALE GENOMIC DNA]</scope>
    <source>
        <strain evidence="2 3">SBC82</strain>
    </source>
</reference>
<evidence type="ECO:0000313" key="2">
    <source>
        <dbReference type="EMBL" id="AXC12200.1"/>
    </source>
</evidence>
<evidence type="ECO:0000313" key="3">
    <source>
        <dbReference type="Proteomes" id="UP000253606"/>
    </source>
</evidence>
<organism evidence="2 3">
    <name type="scientific">Acidisarcina polymorpha</name>
    <dbReference type="NCBI Taxonomy" id="2211140"/>
    <lineage>
        <taxon>Bacteria</taxon>
        <taxon>Pseudomonadati</taxon>
        <taxon>Acidobacteriota</taxon>
        <taxon>Terriglobia</taxon>
        <taxon>Terriglobales</taxon>
        <taxon>Acidobacteriaceae</taxon>
        <taxon>Acidisarcina</taxon>
    </lineage>
</organism>
<dbReference type="KEGG" id="abas:ACPOL_2896"/>
<gene>
    <name evidence="2" type="ORF">ACPOL_2896</name>
</gene>
<proteinExistence type="predicted"/>
<accession>A0A2Z5FZP9</accession>
<dbReference type="EMBL" id="CP030840">
    <property type="protein sequence ID" value="AXC12200.1"/>
    <property type="molecule type" value="Genomic_DNA"/>
</dbReference>
<dbReference type="Proteomes" id="UP000253606">
    <property type="component" value="Chromosome"/>
</dbReference>
<sequence>MIGLNLNKEAPDNSRAASDLEGAALNSDQGVHGIVFSNKHGCAVTCSANYVEVVRSAL</sequence>
<name>A0A2Z5FZP9_9BACT</name>
<protein>
    <submittedName>
        <fullName evidence="2">Uncharacterized protein</fullName>
    </submittedName>
</protein>